<dbReference type="InterPro" id="IPR000524">
    <property type="entry name" value="Tscrpt_reg_HTH_GntR"/>
</dbReference>
<dbReference type="OrthoDB" id="457376at2"/>
<keyword evidence="3" id="KW-0804">Transcription</keyword>
<dbReference type="GO" id="GO:0003700">
    <property type="term" value="F:DNA-binding transcription factor activity"/>
    <property type="evidence" value="ECO:0007669"/>
    <property type="project" value="InterPro"/>
</dbReference>
<dbReference type="SUPFAM" id="SSF46785">
    <property type="entry name" value="Winged helix' DNA-binding domain"/>
    <property type="match status" value="1"/>
</dbReference>
<dbReference type="InterPro" id="IPR011663">
    <property type="entry name" value="UTRA"/>
</dbReference>
<accession>A0A413FB86</accession>
<dbReference type="CDD" id="cd07377">
    <property type="entry name" value="WHTH_GntR"/>
    <property type="match status" value="1"/>
</dbReference>
<dbReference type="InterPro" id="IPR036390">
    <property type="entry name" value="WH_DNA-bd_sf"/>
</dbReference>
<dbReference type="AlphaFoldDB" id="A0A413FB86"/>
<keyword evidence="1" id="KW-0805">Transcription regulation</keyword>
<dbReference type="SMART" id="SM00345">
    <property type="entry name" value="HTH_GNTR"/>
    <property type="match status" value="1"/>
</dbReference>
<dbReference type="Gene3D" id="3.40.1410.10">
    <property type="entry name" value="Chorismate lyase-like"/>
    <property type="match status" value="1"/>
</dbReference>
<dbReference type="Gene3D" id="1.10.10.10">
    <property type="entry name" value="Winged helix-like DNA-binding domain superfamily/Winged helix DNA-binding domain"/>
    <property type="match status" value="1"/>
</dbReference>
<dbReference type="PANTHER" id="PTHR44846:SF1">
    <property type="entry name" value="MANNOSYL-D-GLYCERATE TRANSPORT_METABOLISM SYSTEM REPRESSOR MNGR-RELATED"/>
    <property type="match status" value="1"/>
</dbReference>
<evidence type="ECO:0000313" key="5">
    <source>
        <dbReference type="EMBL" id="RGX26302.1"/>
    </source>
</evidence>
<dbReference type="SUPFAM" id="SSF64288">
    <property type="entry name" value="Chorismate lyase-like"/>
    <property type="match status" value="1"/>
</dbReference>
<dbReference type="Pfam" id="PF00392">
    <property type="entry name" value="GntR"/>
    <property type="match status" value="1"/>
</dbReference>
<evidence type="ECO:0000313" key="6">
    <source>
        <dbReference type="Proteomes" id="UP000283880"/>
    </source>
</evidence>
<dbReference type="PRINTS" id="PR00035">
    <property type="entry name" value="HTHGNTR"/>
</dbReference>
<dbReference type="Proteomes" id="UP000283880">
    <property type="component" value="Unassembled WGS sequence"/>
</dbReference>
<name>A0A413FB86_9FIRM</name>
<dbReference type="SMART" id="SM00866">
    <property type="entry name" value="UTRA"/>
    <property type="match status" value="1"/>
</dbReference>
<protein>
    <submittedName>
        <fullName evidence="5">GntR family transcriptional regulator</fullName>
    </submittedName>
</protein>
<feature type="domain" description="HTH gntR-type" evidence="4">
    <location>
        <begin position="9"/>
        <end position="77"/>
    </location>
</feature>
<evidence type="ECO:0000259" key="4">
    <source>
        <dbReference type="PROSITE" id="PS50949"/>
    </source>
</evidence>
<dbReference type="InterPro" id="IPR028978">
    <property type="entry name" value="Chorismate_lyase_/UTRA_dom_sf"/>
</dbReference>
<dbReference type="EMBL" id="QSBM01000016">
    <property type="protein sequence ID" value="RGX26302.1"/>
    <property type="molecule type" value="Genomic_DNA"/>
</dbReference>
<comment type="caution">
    <text evidence="5">The sequence shown here is derived from an EMBL/GenBank/DDBJ whole genome shotgun (WGS) entry which is preliminary data.</text>
</comment>
<dbReference type="Pfam" id="PF07702">
    <property type="entry name" value="UTRA"/>
    <property type="match status" value="1"/>
</dbReference>
<evidence type="ECO:0000256" key="1">
    <source>
        <dbReference type="ARBA" id="ARBA00023015"/>
    </source>
</evidence>
<dbReference type="InterPro" id="IPR036388">
    <property type="entry name" value="WH-like_DNA-bd_sf"/>
</dbReference>
<gene>
    <name evidence="5" type="ORF">DWV29_19510</name>
</gene>
<proteinExistence type="predicted"/>
<dbReference type="InterPro" id="IPR050679">
    <property type="entry name" value="Bact_HTH_transcr_reg"/>
</dbReference>
<dbReference type="GO" id="GO:0045892">
    <property type="term" value="P:negative regulation of DNA-templated transcription"/>
    <property type="evidence" value="ECO:0007669"/>
    <property type="project" value="TreeGrafter"/>
</dbReference>
<dbReference type="GO" id="GO:0003677">
    <property type="term" value="F:DNA binding"/>
    <property type="evidence" value="ECO:0007669"/>
    <property type="project" value="UniProtKB-KW"/>
</dbReference>
<evidence type="ECO:0000256" key="2">
    <source>
        <dbReference type="ARBA" id="ARBA00023125"/>
    </source>
</evidence>
<organism evidence="5 6">
    <name type="scientific">Enterocloster asparagiformis</name>
    <dbReference type="NCBI Taxonomy" id="333367"/>
    <lineage>
        <taxon>Bacteria</taxon>
        <taxon>Bacillati</taxon>
        <taxon>Bacillota</taxon>
        <taxon>Clostridia</taxon>
        <taxon>Lachnospirales</taxon>
        <taxon>Lachnospiraceae</taxon>
        <taxon>Enterocloster</taxon>
    </lineage>
</organism>
<reference evidence="5 6" key="1">
    <citation type="submission" date="2018-08" db="EMBL/GenBank/DDBJ databases">
        <title>A genome reference for cultivated species of the human gut microbiota.</title>
        <authorList>
            <person name="Zou Y."/>
            <person name="Xue W."/>
            <person name="Luo G."/>
        </authorList>
    </citation>
    <scope>NUCLEOTIDE SEQUENCE [LARGE SCALE GENOMIC DNA]</scope>
    <source>
        <strain evidence="5 6">AF04-15</strain>
    </source>
</reference>
<keyword evidence="2" id="KW-0238">DNA-binding</keyword>
<evidence type="ECO:0000256" key="3">
    <source>
        <dbReference type="ARBA" id="ARBA00023163"/>
    </source>
</evidence>
<dbReference type="PANTHER" id="PTHR44846">
    <property type="entry name" value="MANNOSYL-D-GLYCERATE TRANSPORT/METABOLISM SYSTEM REPRESSOR MNGR-RELATED"/>
    <property type="match status" value="1"/>
</dbReference>
<dbReference type="PROSITE" id="PS50949">
    <property type="entry name" value="HTH_GNTR"/>
    <property type="match status" value="1"/>
</dbReference>
<sequence length="241" mass="27200">MRKEGNRMRTERGEVVERLECYLLEHQVGPGQCLPSERELCQALNVSRTALRCAIRQLTDEGMLYSKASVGTFVAEPKIRRPLQTYIPFKRTVELAGHGFTSKVNSFEVVGAGKLIGANLHLLIGKPVYRLRRVRSIDGEPFMLDTSYLSEDRFPGLMDHDFSRESLYTVLREQYGTAIRKGSESLRITYATEEEAQLLQTQPGAALFYIEGLALDGADEPTEYARVTVRPERVQFSSSMS</sequence>